<dbReference type="SUPFAM" id="SSF55729">
    <property type="entry name" value="Acyl-CoA N-acyltransferases (Nat)"/>
    <property type="match status" value="1"/>
</dbReference>
<dbReference type="Pfam" id="PF04376">
    <property type="entry name" value="ATE_N"/>
    <property type="match status" value="1"/>
</dbReference>
<dbReference type="EMBL" id="KV454289">
    <property type="protein sequence ID" value="ODQ76232.1"/>
    <property type="molecule type" value="Genomic_DNA"/>
</dbReference>
<evidence type="ECO:0000256" key="2">
    <source>
        <dbReference type="ARBA" id="ARBA00022679"/>
    </source>
</evidence>
<dbReference type="AlphaFoldDB" id="A0A1E3QGM1"/>
<feature type="domain" description="N-end rule aminoacyl transferase C-terminal" evidence="8">
    <location>
        <begin position="168"/>
        <end position="316"/>
    </location>
</feature>
<dbReference type="InterPro" id="IPR007471">
    <property type="entry name" value="N-end_Aminoacyl_Trfase_N"/>
</dbReference>
<reference evidence="9 10" key="1">
    <citation type="journal article" date="2016" name="Proc. Natl. Acad. Sci. U.S.A.">
        <title>Comparative genomics of biotechnologically important yeasts.</title>
        <authorList>
            <person name="Riley R."/>
            <person name="Haridas S."/>
            <person name="Wolfe K.H."/>
            <person name="Lopes M.R."/>
            <person name="Hittinger C.T."/>
            <person name="Goeker M."/>
            <person name="Salamov A.A."/>
            <person name="Wisecaver J.H."/>
            <person name="Long T.M."/>
            <person name="Calvey C.H."/>
            <person name="Aerts A.L."/>
            <person name="Barry K.W."/>
            <person name="Choi C."/>
            <person name="Clum A."/>
            <person name="Coughlan A.Y."/>
            <person name="Deshpande S."/>
            <person name="Douglass A.P."/>
            <person name="Hanson S.J."/>
            <person name="Klenk H.-P."/>
            <person name="LaButti K.M."/>
            <person name="Lapidus A."/>
            <person name="Lindquist E.A."/>
            <person name="Lipzen A.M."/>
            <person name="Meier-Kolthoff J.P."/>
            <person name="Ohm R.A."/>
            <person name="Otillar R.P."/>
            <person name="Pangilinan J.L."/>
            <person name="Peng Y."/>
            <person name="Rokas A."/>
            <person name="Rosa C.A."/>
            <person name="Scheuner C."/>
            <person name="Sibirny A.A."/>
            <person name="Slot J.C."/>
            <person name="Stielow J.B."/>
            <person name="Sun H."/>
            <person name="Kurtzman C.P."/>
            <person name="Blackwell M."/>
            <person name="Grigoriev I.V."/>
            <person name="Jeffries T.W."/>
        </authorList>
    </citation>
    <scope>NUCLEOTIDE SEQUENCE [LARGE SCALE GENOMIC DNA]</scope>
    <source>
        <strain evidence="9 10">NRRL Y-11557</strain>
    </source>
</reference>
<evidence type="ECO:0000256" key="6">
    <source>
        <dbReference type="SAM" id="MobiDB-lite"/>
    </source>
</evidence>
<proteinExistence type="inferred from homology"/>
<dbReference type="InterPro" id="IPR016181">
    <property type="entry name" value="Acyl_CoA_acyltransferase"/>
</dbReference>
<comment type="similarity">
    <text evidence="1 5">Belongs to the R-transferase family.</text>
</comment>
<dbReference type="STRING" id="675824.A0A1E3QGM1"/>
<dbReference type="GO" id="GO:0004057">
    <property type="term" value="F:arginyl-tRNA--protein transferase activity"/>
    <property type="evidence" value="ECO:0007669"/>
    <property type="project" value="UniProtKB-EC"/>
</dbReference>
<gene>
    <name evidence="9" type="ORF">LIPSTDRAFT_67104</name>
</gene>
<evidence type="ECO:0000313" key="9">
    <source>
        <dbReference type="EMBL" id="ODQ76232.1"/>
    </source>
</evidence>
<dbReference type="InterPro" id="IPR030700">
    <property type="entry name" value="N-end_Aminoacyl_Trfase"/>
</dbReference>
<comment type="catalytic activity">
    <reaction evidence="5">
        <text>an N-terminal L-alpha-aminoacyl-[protein] + L-arginyl-tRNA(Arg) = an N-terminal L-arginyl-L-aminoacyl-[protein] + tRNA(Arg) + H(+)</text>
        <dbReference type="Rhea" id="RHEA:10208"/>
        <dbReference type="Rhea" id="RHEA-COMP:9658"/>
        <dbReference type="Rhea" id="RHEA-COMP:9673"/>
        <dbReference type="Rhea" id="RHEA-COMP:10636"/>
        <dbReference type="Rhea" id="RHEA-COMP:10638"/>
        <dbReference type="ChEBI" id="CHEBI:15378"/>
        <dbReference type="ChEBI" id="CHEBI:78442"/>
        <dbReference type="ChEBI" id="CHEBI:78513"/>
        <dbReference type="ChEBI" id="CHEBI:78597"/>
        <dbReference type="ChEBI" id="CHEBI:83562"/>
        <dbReference type="EC" id="2.3.2.8"/>
    </reaction>
</comment>
<dbReference type="GO" id="GO:0005737">
    <property type="term" value="C:cytoplasm"/>
    <property type="evidence" value="ECO:0007669"/>
    <property type="project" value="TreeGrafter"/>
</dbReference>
<dbReference type="PIRSF" id="PIRSF037207">
    <property type="entry name" value="ATE1_euk"/>
    <property type="match status" value="1"/>
</dbReference>
<evidence type="ECO:0000256" key="3">
    <source>
        <dbReference type="ARBA" id="ARBA00022786"/>
    </source>
</evidence>
<accession>A0A1E3QGM1</accession>
<dbReference type="OrthoDB" id="74183at2759"/>
<dbReference type="InterPro" id="IPR007472">
    <property type="entry name" value="N-end_Aminoacyl_Trfase_C"/>
</dbReference>
<name>A0A1E3QGM1_LIPST</name>
<keyword evidence="2 5" id="KW-0808">Transferase</keyword>
<keyword evidence="10" id="KW-1185">Reference proteome</keyword>
<dbReference type="EC" id="2.3.2.8" evidence="5"/>
<sequence>MLLEDTPIAAVLPGHYIGERRCGYCHRSSGSCVFGFTSVSMTVDLYQRLMDRGFRRSGTFLYKPDLLNSCCPQYTIRLKASDYRPSKEHRQAINRFNRFVVGTQYEEALRRHNSSSHSASSVGKHNPEFDLLSTIHRAEYNHLPQELAHVPTAHKFVVRLVPPDCTDEKFELYRHYQKTCHHEPDSKITKHGFIQFLCGRPFEFERDYDPYDMENFVSADGSQPARKRLGLWHQMYYLDDQLIAMAVLDILPDTISGVYFMCREEYSKYSLGKLSACREIALSLEEQRTYYHIGLYIYSCQKMKYKASFGPSELLDPELYHYFSFDKFAAEFKKSEYVSFAQNHKGRDSAKDLRKPIASATKMSSRNDGERYEDDDVDEEDHMQVIQTVFDTDMPGVAGQEEIESSIDMSKVRLIIQKYVFTGEDLSNMHPTVFAKLLEPILQMAAVMGLDLFYEVFLYFQ</sequence>
<dbReference type="PANTHER" id="PTHR21367">
    <property type="entry name" value="ARGININE-TRNA-PROTEIN TRANSFERASE 1"/>
    <property type="match status" value="1"/>
</dbReference>
<keyword evidence="3 5" id="KW-0833">Ubl conjugation pathway</keyword>
<evidence type="ECO:0000256" key="1">
    <source>
        <dbReference type="ARBA" id="ARBA00009991"/>
    </source>
</evidence>
<evidence type="ECO:0000259" key="7">
    <source>
        <dbReference type="Pfam" id="PF04376"/>
    </source>
</evidence>
<protein>
    <recommendedName>
        <fullName evidence="5">Arginyl-tRNA--protein transferase 1</fullName>
        <shortName evidence="5">Arginyltransferase 1</shortName>
        <shortName evidence="5">R-transferase 1</shortName>
        <ecNumber evidence="5">2.3.2.8</ecNumber>
    </recommendedName>
    <alternativeName>
        <fullName evidence="5">Arginine-tRNA--protein transferase 1</fullName>
    </alternativeName>
</protein>
<evidence type="ECO:0000313" key="10">
    <source>
        <dbReference type="Proteomes" id="UP000094385"/>
    </source>
</evidence>
<evidence type="ECO:0000256" key="4">
    <source>
        <dbReference type="ARBA" id="ARBA00023315"/>
    </source>
</evidence>
<dbReference type="Proteomes" id="UP000094385">
    <property type="component" value="Unassembled WGS sequence"/>
</dbReference>
<dbReference type="InterPro" id="IPR017137">
    <property type="entry name" value="Arg-tRNA-P_Trfase_1_euk"/>
</dbReference>
<comment type="function">
    <text evidence="5">Involved in the post-translational conjugation of arginine to the N-terminal aspartate or glutamate of a protein. This arginylation is required for degradation of the protein via the ubiquitin pathway.</text>
</comment>
<dbReference type="PANTHER" id="PTHR21367:SF1">
    <property type="entry name" value="ARGINYL-TRNA--PROTEIN TRANSFERASE 1"/>
    <property type="match status" value="1"/>
</dbReference>
<organism evidence="9 10">
    <name type="scientific">Lipomyces starkeyi NRRL Y-11557</name>
    <dbReference type="NCBI Taxonomy" id="675824"/>
    <lineage>
        <taxon>Eukaryota</taxon>
        <taxon>Fungi</taxon>
        <taxon>Dikarya</taxon>
        <taxon>Ascomycota</taxon>
        <taxon>Saccharomycotina</taxon>
        <taxon>Lipomycetes</taxon>
        <taxon>Lipomycetales</taxon>
        <taxon>Lipomycetaceae</taxon>
        <taxon>Lipomyces</taxon>
    </lineage>
</organism>
<evidence type="ECO:0000259" key="8">
    <source>
        <dbReference type="Pfam" id="PF04377"/>
    </source>
</evidence>
<feature type="region of interest" description="Disordered" evidence="6">
    <location>
        <begin position="349"/>
        <end position="377"/>
    </location>
</feature>
<keyword evidence="4 5" id="KW-0012">Acyltransferase</keyword>
<evidence type="ECO:0000256" key="5">
    <source>
        <dbReference type="PIRNR" id="PIRNR037207"/>
    </source>
</evidence>
<dbReference type="Pfam" id="PF04377">
    <property type="entry name" value="ATE_C"/>
    <property type="match status" value="1"/>
</dbReference>
<feature type="domain" description="N-end aminoacyl transferase N-terminal" evidence="7">
    <location>
        <begin position="21"/>
        <end position="91"/>
    </location>
</feature>